<dbReference type="Proteomes" id="UP000310016">
    <property type="component" value="Unassembled WGS sequence"/>
</dbReference>
<organism evidence="2 3">
    <name type="scientific">Chitiniphilus eburneus</name>
    <dbReference type="NCBI Taxonomy" id="2571148"/>
    <lineage>
        <taxon>Bacteria</taxon>
        <taxon>Pseudomonadati</taxon>
        <taxon>Pseudomonadota</taxon>
        <taxon>Betaproteobacteria</taxon>
        <taxon>Neisseriales</taxon>
        <taxon>Chitinibacteraceae</taxon>
        <taxon>Chitiniphilus</taxon>
    </lineage>
</organism>
<evidence type="ECO:0000259" key="1">
    <source>
        <dbReference type="Pfam" id="PF01965"/>
    </source>
</evidence>
<name>A0A4U0PZY9_9NEIS</name>
<evidence type="ECO:0000313" key="2">
    <source>
        <dbReference type="EMBL" id="TJZ74195.1"/>
    </source>
</evidence>
<evidence type="ECO:0000313" key="3">
    <source>
        <dbReference type="Proteomes" id="UP000310016"/>
    </source>
</evidence>
<dbReference type="SUPFAM" id="SSF52317">
    <property type="entry name" value="Class I glutamine amidotransferase-like"/>
    <property type="match status" value="1"/>
</dbReference>
<dbReference type="PANTHER" id="PTHR43130:SF14">
    <property type="entry name" value="DJ-1_PFPI DOMAIN-CONTAINING PROTEIN"/>
    <property type="match status" value="1"/>
</dbReference>
<accession>A0A4U0PZY9</accession>
<dbReference type="InterPro" id="IPR052158">
    <property type="entry name" value="INH-QAR"/>
</dbReference>
<dbReference type="Gene3D" id="3.40.50.880">
    <property type="match status" value="1"/>
</dbReference>
<dbReference type="RefSeq" id="WP_136772719.1">
    <property type="nucleotide sequence ID" value="NZ_CP156074.1"/>
</dbReference>
<dbReference type="EMBL" id="SUMF01000006">
    <property type="protein sequence ID" value="TJZ74195.1"/>
    <property type="molecule type" value="Genomic_DNA"/>
</dbReference>
<keyword evidence="3" id="KW-1185">Reference proteome</keyword>
<dbReference type="AlphaFoldDB" id="A0A4U0PZY9"/>
<dbReference type="CDD" id="cd03139">
    <property type="entry name" value="GATase1_PfpI_2"/>
    <property type="match status" value="1"/>
</dbReference>
<gene>
    <name evidence="2" type="ORF">FAZ21_07850</name>
</gene>
<dbReference type="OrthoDB" id="9794896at2"/>
<feature type="domain" description="DJ-1/PfpI" evidence="1">
    <location>
        <begin position="12"/>
        <end position="184"/>
    </location>
</feature>
<protein>
    <submittedName>
        <fullName evidence="2">DJ-1/PfpI family protein</fullName>
    </submittedName>
</protein>
<dbReference type="PANTHER" id="PTHR43130">
    <property type="entry name" value="ARAC-FAMILY TRANSCRIPTIONAL REGULATOR"/>
    <property type="match status" value="1"/>
</dbReference>
<comment type="caution">
    <text evidence="2">The sequence shown here is derived from an EMBL/GenBank/DDBJ whole genome shotgun (WGS) entry which is preliminary data.</text>
</comment>
<reference evidence="2 3" key="1">
    <citation type="submission" date="2019-04" db="EMBL/GenBank/DDBJ databases">
        <title>Chitiniphilus eburnea sp. nov., a novel chitinolytic bacterium isolated from aquaculture sludge.</title>
        <authorList>
            <person name="Sheng M."/>
        </authorList>
    </citation>
    <scope>NUCLEOTIDE SEQUENCE [LARGE SCALE GENOMIC DNA]</scope>
    <source>
        <strain evidence="2 3">HX-2-15</strain>
    </source>
</reference>
<dbReference type="InterPro" id="IPR002818">
    <property type="entry name" value="DJ-1/PfpI"/>
</dbReference>
<dbReference type="Pfam" id="PF01965">
    <property type="entry name" value="DJ-1_PfpI"/>
    <property type="match status" value="1"/>
</dbReference>
<sequence>MDAASPSSLAIGIYVFDDVEALDFAGPYEVFTTAARVHGRDHAGALPRFRVFTIGRNRDAVKARAGLKMEPDHTLADHPAIDCLIVPGGVVSAELDKPDVIAWIAAQAGRVPLVASVCTGAFLLARAGLLDGKRATTHWEDLDDLQRMFPAVQVQRGVRWVDQGALVSSAGISAGIDMSLHLVERLHSRELAVRTARQMEFDWTENPRP</sequence>
<proteinExistence type="predicted"/>
<dbReference type="GO" id="GO:0006355">
    <property type="term" value="P:regulation of DNA-templated transcription"/>
    <property type="evidence" value="ECO:0007669"/>
    <property type="project" value="TreeGrafter"/>
</dbReference>
<dbReference type="InterPro" id="IPR029062">
    <property type="entry name" value="Class_I_gatase-like"/>
</dbReference>